<sequence>MYMQGLTTPWWQKCKPNGAWSSGREYGGSSCFPRYVATPFIPNTDNRYGSVIAWRSGRVSI</sequence>
<evidence type="ECO:0000313" key="1">
    <source>
        <dbReference type="EMBL" id="KFM26061.1"/>
    </source>
</evidence>
<gene>
    <name evidence="1" type="ORF">F751_6212</name>
</gene>
<protein>
    <submittedName>
        <fullName evidence="1">Uncharacterized protein</fullName>
    </submittedName>
</protein>
<organism evidence="1 2">
    <name type="scientific">Auxenochlorella protothecoides</name>
    <name type="common">Green microalga</name>
    <name type="synonym">Chlorella protothecoides</name>
    <dbReference type="NCBI Taxonomy" id="3075"/>
    <lineage>
        <taxon>Eukaryota</taxon>
        <taxon>Viridiplantae</taxon>
        <taxon>Chlorophyta</taxon>
        <taxon>core chlorophytes</taxon>
        <taxon>Trebouxiophyceae</taxon>
        <taxon>Chlorellales</taxon>
        <taxon>Chlorellaceae</taxon>
        <taxon>Auxenochlorella</taxon>
    </lineage>
</organism>
<dbReference type="KEGG" id="apro:F751_6212"/>
<keyword evidence="2" id="KW-1185">Reference proteome</keyword>
<proteinExistence type="predicted"/>
<reference evidence="1 2" key="1">
    <citation type="journal article" date="2014" name="BMC Genomics">
        <title>Oil accumulation mechanisms of the oleaginous microalga Chlorella protothecoides revealed through its genome, transcriptomes, and proteomes.</title>
        <authorList>
            <person name="Gao C."/>
            <person name="Wang Y."/>
            <person name="Shen Y."/>
            <person name="Yan D."/>
            <person name="He X."/>
            <person name="Dai J."/>
            <person name="Wu Q."/>
        </authorList>
    </citation>
    <scope>NUCLEOTIDE SEQUENCE [LARGE SCALE GENOMIC DNA]</scope>
    <source>
        <strain evidence="1 2">0710</strain>
    </source>
</reference>
<name>A0A087SK07_AUXPR</name>
<dbReference type="RefSeq" id="XP_011398957.1">
    <property type="nucleotide sequence ID" value="XM_011400655.1"/>
</dbReference>
<dbReference type="EMBL" id="KL662126">
    <property type="protein sequence ID" value="KFM26061.1"/>
    <property type="molecule type" value="Genomic_DNA"/>
</dbReference>
<dbReference type="AlphaFoldDB" id="A0A087SK07"/>
<evidence type="ECO:0000313" key="2">
    <source>
        <dbReference type="Proteomes" id="UP000028924"/>
    </source>
</evidence>
<accession>A0A087SK07</accession>
<dbReference type="GeneID" id="23617603"/>
<dbReference type="Proteomes" id="UP000028924">
    <property type="component" value="Unassembled WGS sequence"/>
</dbReference>